<gene>
    <name evidence="1" type="ORF">QFZ49_006451</name>
</gene>
<organism evidence="1 2">
    <name type="scientific">Streptomyces turgidiscabies</name>
    <dbReference type="NCBI Taxonomy" id="85558"/>
    <lineage>
        <taxon>Bacteria</taxon>
        <taxon>Bacillati</taxon>
        <taxon>Actinomycetota</taxon>
        <taxon>Actinomycetes</taxon>
        <taxon>Kitasatosporales</taxon>
        <taxon>Streptomycetaceae</taxon>
        <taxon>Streptomyces</taxon>
    </lineage>
</organism>
<evidence type="ECO:0000313" key="1">
    <source>
        <dbReference type="EMBL" id="MDQ0936476.1"/>
    </source>
</evidence>
<dbReference type="Proteomes" id="UP001223072">
    <property type="component" value="Unassembled WGS sequence"/>
</dbReference>
<dbReference type="RefSeq" id="WP_307629884.1">
    <property type="nucleotide sequence ID" value="NZ_JAUSZS010000008.1"/>
</dbReference>
<accession>A0ABU0RWV5</accession>
<name>A0ABU0RWV5_9ACTN</name>
<sequence>MATYSISVRLRRTTVEERYVSVPVTDAVMRTQPDEDGAYHLDGEKVLAAAVELGQDDTGWLPEDRQITVHPIQKNPHDA</sequence>
<proteinExistence type="predicted"/>
<protein>
    <submittedName>
        <fullName evidence="1">Uncharacterized protein</fullName>
    </submittedName>
</protein>
<keyword evidence="2" id="KW-1185">Reference proteome</keyword>
<comment type="caution">
    <text evidence="1">The sequence shown here is derived from an EMBL/GenBank/DDBJ whole genome shotgun (WGS) entry which is preliminary data.</text>
</comment>
<evidence type="ECO:0000313" key="2">
    <source>
        <dbReference type="Proteomes" id="UP001223072"/>
    </source>
</evidence>
<reference evidence="1 2" key="1">
    <citation type="submission" date="2023-07" db="EMBL/GenBank/DDBJ databases">
        <title>Comparative genomics of wheat-associated soil bacteria to identify genetic determinants of phenazine resistance.</title>
        <authorList>
            <person name="Mouncey N."/>
        </authorList>
    </citation>
    <scope>NUCLEOTIDE SEQUENCE [LARGE SCALE GENOMIC DNA]</scope>
    <source>
        <strain evidence="1 2">W2I16</strain>
    </source>
</reference>
<dbReference type="EMBL" id="JAUSZS010000008">
    <property type="protein sequence ID" value="MDQ0936476.1"/>
    <property type="molecule type" value="Genomic_DNA"/>
</dbReference>